<evidence type="ECO:0000256" key="3">
    <source>
        <dbReference type="SAM" id="MobiDB-lite"/>
    </source>
</evidence>
<evidence type="ECO:0000256" key="2">
    <source>
        <dbReference type="ARBA" id="ARBA00023002"/>
    </source>
</evidence>
<dbReference type="InterPro" id="IPR057326">
    <property type="entry name" value="KR_dom"/>
</dbReference>
<accession>A0ABP6MEG9</accession>
<reference evidence="6" key="1">
    <citation type="journal article" date="2019" name="Int. J. Syst. Evol. Microbiol.">
        <title>The Global Catalogue of Microorganisms (GCM) 10K type strain sequencing project: providing services to taxonomists for standard genome sequencing and annotation.</title>
        <authorList>
            <consortium name="The Broad Institute Genomics Platform"/>
            <consortium name="The Broad Institute Genome Sequencing Center for Infectious Disease"/>
            <person name="Wu L."/>
            <person name="Ma J."/>
        </authorList>
    </citation>
    <scope>NUCLEOTIDE SEQUENCE [LARGE SCALE GENOMIC DNA]</scope>
    <source>
        <strain evidence="6">JCM 9092</strain>
    </source>
</reference>
<name>A0ABP6MEG9_9ACTN</name>
<gene>
    <name evidence="5" type="ORF">GCM10010449_14080</name>
</gene>
<dbReference type="Pfam" id="PF13561">
    <property type="entry name" value="adh_short_C2"/>
    <property type="match status" value="1"/>
</dbReference>
<dbReference type="Proteomes" id="UP001501637">
    <property type="component" value="Unassembled WGS sequence"/>
</dbReference>
<comment type="similarity">
    <text evidence="1">Belongs to the short-chain dehydrogenases/reductases (SDR) family.</text>
</comment>
<organism evidence="5 6">
    <name type="scientific">Streptomyces rectiviolaceus</name>
    <dbReference type="NCBI Taxonomy" id="332591"/>
    <lineage>
        <taxon>Bacteria</taxon>
        <taxon>Bacillati</taxon>
        <taxon>Actinomycetota</taxon>
        <taxon>Actinomycetes</taxon>
        <taxon>Kitasatosporales</taxon>
        <taxon>Streptomycetaceae</taxon>
        <taxon>Streptomyces</taxon>
    </lineage>
</organism>
<comment type="caution">
    <text evidence="5">The sequence shown here is derived from an EMBL/GenBank/DDBJ whole genome shotgun (WGS) entry which is preliminary data.</text>
</comment>
<dbReference type="InterPro" id="IPR036291">
    <property type="entry name" value="NAD(P)-bd_dom_sf"/>
</dbReference>
<dbReference type="PANTHER" id="PTHR24321">
    <property type="entry name" value="DEHYDROGENASES, SHORT CHAIN"/>
    <property type="match status" value="1"/>
</dbReference>
<dbReference type="PANTHER" id="PTHR24321:SF14">
    <property type="entry name" value="SHORT-CHAIN TYPE DEHYDROGENASE_REDUCTASE BLR2146-RELATED"/>
    <property type="match status" value="1"/>
</dbReference>
<feature type="domain" description="Ketoreductase" evidence="4">
    <location>
        <begin position="29"/>
        <end position="219"/>
    </location>
</feature>
<dbReference type="CDD" id="cd05233">
    <property type="entry name" value="SDR_c"/>
    <property type="match status" value="1"/>
</dbReference>
<dbReference type="Gene3D" id="3.40.50.720">
    <property type="entry name" value="NAD(P)-binding Rossmann-like Domain"/>
    <property type="match status" value="1"/>
</dbReference>
<dbReference type="InterPro" id="IPR020904">
    <property type="entry name" value="Sc_DH/Rdtase_CS"/>
</dbReference>
<evidence type="ECO:0000313" key="6">
    <source>
        <dbReference type="Proteomes" id="UP001501637"/>
    </source>
</evidence>
<proteinExistence type="inferred from homology"/>
<keyword evidence="2" id="KW-0560">Oxidoreductase</keyword>
<dbReference type="PRINTS" id="PR00081">
    <property type="entry name" value="GDHRDH"/>
</dbReference>
<feature type="region of interest" description="Disordered" evidence="3">
    <location>
        <begin position="1"/>
        <end position="22"/>
    </location>
</feature>
<sequence>MCAGAKGGEWPVSAESSGSAGSGRRFVDRCVVVSGGAQGIGAATARRLAAEGAGVVIADVDVEEGERTAHAIRQDGGRAVFEVCDVAEEESWARAVAVARARFGPVTGLLSNAYTVRGGAADVIEPADWNRQLSVMLTGAFLGVRACLDDLRATRGAIVLVSSVHAVMGLPGRPAYAAAKAGLTGLARQLAVEYAPGVRVNALLPGPILTRAWDTIGADDRARSIGQTPAGRLGRPDEVAASAAFLLSDDASFVTGASLVVDGGWSVFKTSA</sequence>
<feature type="compositionally biased region" description="Low complexity" evidence="3">
    <location>
        <begin position="13"/>
        <end position="22"/>
    </location>
</feature>
<dbReference type="InterPro" id="IPR002347">
    <property type="entry name" value="SDR_fam"/>
</dbReference>
<protein>
    <submittedName>
        <fullName evidence="5">SDR family oxidoreductase</fullName>
    </submittedName>
</protein>
<dbReference type="PROSITE" id="PS00061">
    <property type="entry name" value="ADH_SHORT"/>
    <property type="match status" value="1"/>
</dbReference>
<dbReference type="EMBL" id="BAAAUG010000022">
    <property type="protein sequence ID" value="GAA3091518.1"/>
    <property type="molecule type" value="Genomic_DNA"/>
</dbReference>
<dbReference type="SMART" id="SM00822">
    <property type="entry name" value="PKS_KR"/>
    <property type="match status" value="1"/>
</dbReference>
<evidence type="ECO:0000259" key="4">
    <source>
        <dbReference type="SMART" id="SM00822"/>
    </source>
</evidence>
<evidence type="ECO:0000313" key="5">
    <source>
        <dbReference type="EMBL" id="GAA3091518.1"/>
    </source>
</evidence>
<dbReference type="SUPFAM" id="SSF51735">
    <property type="entry name" value="NAD(P)-binding Rossmann-fold domains"/>
    <property type="match status" value="1"/>
</dbReference>
<keyword evidence="6" id="KW-1185">Reference proteome</keyword>
<evidence type="ECO:0000256" key="1">
    <source>
        <dbReference type="ARBA" id="ARBA00006484"/>
    </source>
</evidence>